<dbReference type="GO" id="GO:0006624">
    <property type="term" value="P:vacuolar protein processing"/>
    <property type="evidence" value="ECO:0007669"/>
    <property type="project" value="TreeGrafter"/>
</dbReference>
<sequence length="418" mass="48568">MKLQVSLDKMRCCSVLIAFLFCIDHVAWLEAAGVHNWSSIFNNNPSKNWAVLVAGTESWVNYRHQANVYHAYRVLRANKIPAKNIITFAYDDIANNPKNPFKGRVFNDYELEDIYKGVVIDYRGKLHVAELKNILTEMYSNKHYNKLVIYLDACSSGSLFRDLLPPNVGIYAVNSAKENEESWSMFCHNKQIGVCLATEFSYAWITDSEFNDLKKRTLDQQYEEVKKRTKDSHVTRYGEMTIGSLPVGKFQGHYDLFSAIFDTLNSILEQSVPTPLRFIIVQVCPFYLEKWPNVVDRRPSSRVHLFSMSRSLMEATTEEEHETAWRKLHRALQLRHIIKETINDIMMDVKTHHKLTVKHLSKRDELMCLKEVFDQFRAHCFTIHQVPEVAQYTTHLMELCKAGYETKTLIESVHIVCS</sequence>
<dbReference type="Pfam" id="PF01650">
    <property type="entry name" value="Peptidase_C13"/>
    <property type="match status" value="1"/>
</dbReference>
<accession>A0A075AER8</accession>
<dbReference type="KEGG" id="ovi:T265_05899"/>
<evidence type="ECO:0000256" key="2">
    <source>
        <dbReference type="SAM" id="SignalP"/>
    </source>
</evidence>
<name>A0A075AER8_OPIVI</name>
<feature type="domain" description="Legumain prodomain" evidence="3">
    <location>
        <begin position="327"/>
        <end position="417"/>
    </location>
</feature>
<evidence type="ECO:0000256" key="1">
    <source>
        <dbReference type="ARBA" id="ARBA00009941"/>
    </source>
</evidence>
<dbReference type="AlphaFoldDB" id="A0A075AER8"/>
<dbReference type="CDD" id="cd21115">
    <property type="entry name" value="legumain_C"/>
    <property type="match status" value="1"/>
</dbReference>
<dbReference type="GO" id="GO:0004197">
    <property type="term" value="F:cysteine-type endopeptidase activity"/>
    <property type="evidence" value="ECO:0007669"/>
    <property type="project" value="TreeGrafter"/>
</dbReference>
<dbReference type="Pfam" id="PF20985">
    <property type="entry name" value="Legum_prodom"/>
    <property type="match status" value="1"/>
</dbReference>
<dbReference type="EMBL" id="KL596734">
    <property type="protein sequence ID" value="KER26994.1"/>
    <property type="molecule type" value="Genomic_DNA"/>
</dbReference>
<dbReference type="PANTHER" id="PTHR12000">
    <property type="entry name" value="HEMOGLOBINASE FAMILY MEMBER"/>
    <property type="match status" value="1"/>
</dbReference>
<organism evidence="4 5">
    <name type="scientific">Opisthorchis viverrini</name>
    <name type="common">Southeast Asian liver fluke</name>
    <dbReference type="NCBI Taxonomy" id="6198"/>
    <lineage>
        <taxon>Eukaryota</taxon>
        <taxon>Metazoa</taxon>
        <taxon>Spiralia</taxon>
        <taxon>Lophotrochozoa</taxon>
        <taxon>Platyhelminthes</taxon>
        <taxon>Trematoda</taxon>
        <taxon>Digenea</taxon>
        <taxon>Opisthorchiida</taxon>
        <taxon>Opisthorchiata</taxon>
        <taxon>Opisthorchiidae</taxon>
        <taxon>Opisthorchis</taxon>
    </lineage>
</organism>
<evidence type="ECO:0000259" key="3">
    <source>
        <dbReference type="Pfam" id="PF20985"/>
    </source>
</evidence>
<dbReference type="InterPro" id="IPR046427">
    <property type="entry name" value="Legumain_prodom_sf"/>
</dbReference>
<dbReference type="GO" id="GO:0051603">
    <property type="term" value="P:proteolysis involved in protein catabolic process"/>
    <property type="evidence" value="ECO:0007669"/>
    <property type="project" value="TreeGrafter"/>
</dbReference>
<dbReference type="InterPro" id="IPR048501">
    <property type="entry name" value="Legum_prodom"/>
</dbReference>
<dbReference type="Gene3D" id="3.40.50.1460">
    <property type="match status" value="2"/>
</dbReference>
<keyword evidence="2" id="KW-0732">Signal</keyword>
<dbReference type="GO" id="GO:0005773">
    <property type="term" value="C:vacuole"/>
    <property type="evidence" value="ECO:0007669"/>
    <property type="project" value="GOC"/>
</dbReference>
<dbReference type="PRINTS" id="PR00776">
    <property type="entry name" value="HEMOGLOBNASE"/>
</dbReference>
<dbReference type="Proteomes" id="UP000054324">
    <property type="component" value="Unassembled WGS sequence"/>
</dbReference>
<dbReference type="OrthoDB" id="9973749at2759"/>
<proteinExistence type="inferred from homology"/>
<comment type="similarity">
    <text evidence="1">Belongs to the peptidase C13 family.</text>
</comment>
<dbReference type="PANTHER" id="PTHR12000:SF42">
    <property type="entry name" value="LEGUMAIN"/>
    <property type="match status" value="1"/>
</dbReference>
<dbReference type="CTD" id="20320081"/>
<evidence type="ECO:0000313" key="5">
    <source>
        <dbReference type="Proteomes" id="UP000054324"/>
    </source>
</evidence>
<evidence type="ECO:0000313" key="4">
    <source>
        <dbReference type="EMBL" id="KER26994.1"/>
    </source>
</evidence>
<feature type="chain" id="PRO_5001704601" description="Legumain prodomain domain-containing protein" evidence="2">
    <location>
        <begin position="29"/>
        <end position="418"/>
    </location>
</feature>
<protein>
    <recommendedName>
        <fullName evidence="3">Legumain prodomain domain-containing protein</fullName>
    </recommendedName>
</protein>
<dbReference type="InterPro" id="IPR001096">
    <property type="entry name" value="Peptidase_C13"/>
</dbReference>
<dbReference type="PIRSF" id="PIRSF019663">
    <property type="entry name" value="Legumain"/>
    <property type="match status" value="1"/>
</dbReference>
<reference evidence="4 5" key="1">
    <citation type="submission" date="2013-11" db="EMBL/GenBank/DDBJ databases">
        <title>Opisthorchis viverrini - life in the bile duct.</title>
        <authorList>
            <person name="Young N.D."/>
            <person name="Nagarajan N."/>
            <person name="Lin S.J."/>
            <person name="Korhonen P.K."/>
            <person name="Jex A.R."/>
            <person name="Hall R.S."/>
            <person name="Safavi-Hemami H."/>
            <person name="Kaewkong W."/>
            <person name="Bertrand D."/>
            <person name="Gao S."/>
            <person name="Seet Q."/>
            <person name="Wongkham S."/>
            <person name="Teh B.T."/>
            <person name="Wongkham C."/>
            <person name="Intapan P.M."/>
            <person name="Maleewong W."/>
            <person name="Yang X."/>
            <person name="Hu M."/>
            <person name="Wang Z."/>
            <person name="Hofmann A."/>
            <person name="Sternberg P.W."/>
            <person name="Tan P."/>
            <person name="Wang J."/>
            <person name="Gasser R.B."/>
        </authorList>
    </citation>
    <scope>NUCLEOTIDE SEQUENCE [LARGE SCALE GENOMIC DNA]</scope>
</reference>
<dbReference type="Gene3D" id="1.10.132.130">
    <property type="match status" value="1"/>
</dbReference>
<gene>
    <name evidence="4" type="ORF">T265_05899</name>
</gene>
<keyword evidence="5" id="KW-1185">Reference proteome</keyword>
<feature type="signal peptide" evidence="2">
    <location>
        <begin position="1"/>
        <end position="28"/>
    </location>
</feature>
<dbReference type="GeneID" id="20320081"/>
<dbReference type="RefSeq" id="XP_009169292.1">
    <property type="nucleotide sequence ID" value="XM_009171028.1"/>
</dbReference>